<dbReference type="SUPFAM" id="SSF53335">
    <property type="entry name" value="S-adenosyl-L-methionine-dependent methyltransferases"/>
    <property type="match status" value="1"/>
</dbReference>
<dbReference type="InterPro" id="IPR025714">
    <property type="entry name" value="Methyltranfer_dom"/>
</dbReference>
<accession>A0A2K9NQ97</accession>
<evidence type="ECO:0000313" key="2">
    <source>
        <dbReference type="EMBL" id="AUN97706.1"/>
    </source>
</evidence>
<dbReference type="Pfam" id="PF13847">
    <property type="entry name" value="Methyltransf_31"/>
    <property type="match status" value="1"/>
</dbReference>
<evidence type="ECO:0000259" key="1">
    <source>
        <dbReference type="Pfam" id="PF13847"/>
    </source>
</evidence>
<dbReference type="EMBL" id="CP025704">
    <property type="protein sequence ID" value="AUN97706.1"/>
    <property type="molecule type" value="Genomic_DNA"/>
</dbReference>
<organism evidence="2 3">
    <name type="scientific">Bacteriovorax stolpii</name>
    <name type="common">Bdellovibrio stolpii</name>
    <dbReference type="NCBI Taxonomy" id="960"/>
    <lineage>
        <taxon>Bacteria</taxon>
        <taxon>Pseudomonadati</taxon>
        <taxon>Bdellovibrionota</taxon>
        <taxon>Bacteriovoracia</taxon>
        <taxon>Bacteriovoracales</taxon>
        <taxon>Bacteriovoracaceae</taxon>
        <taxon>Bacteriovorax</taxon>
    </lineage>
</organism>
<dbReference type="KEGG" id="bsto:C0V70_06190"/>
<dbReference type="InterPro" id="IPR029063">
    <property type="entry name" value="SAM-dependent_MTases_sf"/>
</dbReference>
<evidence type="ECO:0000313" key="3">
    <source>
        <dbReference type="Proteomes" id="UP000235584"/>
    </source>
</evidence>
<protein>
    <recommendedName>
        <fullName evidence="1">Methyltransferase domain-containing protein</fullName>
    </recommendedName>
</protein>
<keyword evidence="3" id="KW-1185">Reference proteome</keyword>
<proteinExistence type="predicted"/>
<feature type="domain" description="Methyltransferase" evidence="1">
    <location>
        <begin position="99"/>
        <end position="224"/>
    </location>
</feature>
<dbReference type="Proteomes" id="UP000235584">
    <property type="component" value="Chromosome"/>
</dbReference>
<dbReference type="AlphaFoldDB" id="A0A2K9NQ97"/>
<reference evidence="2 3" key="1">
    <citation type="submission" date="2018-01" db="EMBL/GenBank/DDBJ databases">
        <title>Complete genome sequence of Bacteriovorax stolpii DSM12778.</title>
        <authorList>
            <person name="Tang B."/>
            <person name="Chang J."/>
        </authorList>
    </citation>
    <scope>NUCLEOTIDE SEQUENCE [LARGE SCALE GENOMIC DNA]</scope>
    <source>
        <strain evidence="2 3">DSM 12778</strain>
    </source>
</reference>
<sequence length="239" mass="28055">MVVTKATSVKATLTRDNFLLPSNMDSRKHSQELDRLLGFNTLKIESKLKKHFQHYALENSDASKRPYKINRESWIGLDPHHLLTPYGEVASLFEKIEHKKIKTVTDLGCAYGRVGIVSAFYFPDVSFIGYELVSKRIKEAQRVYETLKLKNYRLIEDDILLEDFNLPESCIYFIYDFGRVSDLKKILNKLIERMQTNELIIIARGDEIQSLMTKFYKEFKKENTVREKSFLIYTHQLNE</sequence>
<gene>
    <name evidence="2" type="ORF">C0V70_06190</name>
</gene>
<name>A0A2K9NQ97_BACTC</name>
<dbReference type="Gene3D" id="3.40.50.150">
    <property type="entry name" value="Vaccinia Virus protein VP39"/>
    <property type="match status" value="1"/>
</dbReference>